<name>A0A2I0LG02_COLLI</name>
<proteinExistence type="predicted"/>
<keyword evidence="3" id="KW-1185">Reference proteome</keyword>
<feature type="region of interest" description="Disordered" evidence="1">
    <location>
        <begin position="44"/>
        <end position="74"/>
    </location>
</feature>
<evidence type="ECO:0000313" key="3">
    <source>
        <dbReference type="Proteomes" id="UP000053872"/>
    </source>
</evidence>
<dbReference type="EMBL" id="AKCR02012357">
    <property type="protein sequence ID" value="PKK16406.1"/>
    <property type="molecule type" value="Genomic_DNA"/>
</dbReference>
<evidence type="ECO:0000313" key="2">
    <source>
        <dbReference type="EMBL" id="PKK16406.1"/>
    </source>
</evidence>
<dbReference type="Proteomes" id="UP000053872">
    <property type="component" value="Unassembled WGS sequence"/>
</dbReference>
<accession>A0A2I0LG02</accession>
<evidence type="ECO:0000256" key="1">
    <source>
        <dbReference type="SAM" id="MobiDB-lite"/>
    </source>
</evidence>
<sequence length="74" mass="7587">GLGVQARVQPRLAADPAVALHPGAAAAGALPRGHRLAGRLRRVRHQGPGRGGAAVGRAQVQAAHELRQAQPRAQ</sequence>
<comment type="caution">
    <text evidence="2">The sequence shown here is derived from an EMBL/GenBank/DDBJ whole genome shotgun (WGS) entry which is preliminary data.</text>
</comment>
<reference evidence="2 3" key="1">
    <citation type="journal article" date="2013" name="Science">
        <title>Genomic diversity and evolution of the head crest in the rock pigeon.</title>
        <authorList>
            <person name="Shapiro M.D."/>
            <person name="Kronenberg Z."/>
            <person name="Li C."/>
            <person name="Domyan E.T."/>
            <person name="Pan H."/>
            <person name="Campbell M."/>
            <person name="Tan H."/>
            <person name="Huff C.D."/>
            <person name="Hu H."/>
            <person name="Vickrey A.I."/>
            <person name="Nielsen S.C."/>
            <person name="Stringham S.A."/>
            <person name="Hu H."/>
            <person name="Willerslev E."/>
            <person name="Gilbert M.T."/>
            <person name="Yandell M."/>
            <person name="Zhang G."/>
            <person name="Wang J."/>
        </authorList>
    </citation>
    <scope>NUCLEOTIDE SEQUENCE [LARGE SCALE GENOMIC DNA]</scope>
    <source>
        <tissue evidence="2">Blood</tissue>
    </source>
</reference>
<dbReference type="InParanoid" id="A0A2I0LG02"/>
<gene>
    <name evidence="2" type="ORF">A306_00015373</name>
</gene>
<protein>
    <submittedName>
        <fullName evidence="2">ETS translocation variant 3-like protein</fullName>
    </submittedName>
</protein>
<feature type="non-terminal residue" evidence="2">
    <location>
        <position position="1"/>
    </location>
</feature>
<dbReference type="AlphaFoldDB" id="A0A2I0LG02"/>
<feature type="non-terminal residue" evidence="2">
    <location>
        <position position="74"/>
    </location>
</feature>
<organism evidence="2 3">
    <name type="scientific">Columba livia</name>
    <name type="common">Rock dove</name>
    <dbReference type="NCBI Taxonomy" id="8932"/>
    <lineage>
        <taxon>Eukaryota</taxon>
        <taxon>Metazoa</taxon>
        <taxon>Chordata</taxon>
        <taxon>Craniata</taxon>
        <taxon>Vertebrata</taxon>
        <taxon>Euteleostomi</taxon>
        <taxon>Archelosauria</taxon>
        <taxon>Archosauria</taxon>
        <taxon>Dinosauria</taxon>
        <taxon>Saurischia</taxon>
        <taxon>Theropoda</taxon>
        <taxon>Coelurosauria</taxon>
        <taxon>Aves</taxon>
        <taxon>Neognathae</taxon>
        <taxon>Neoaves</taxon>
        <taxon>Columbimorphae</taxon>
        <taxon>Columbiformes</taxon>
        <taxon>Columbidae</taxon>
        <taxon>Columba</taxon>
    </lineage>
</organism>